<dbReference type="InterPro" id="IPR012654">
    <property type="entry name" value="CHP02391"/>
</dbReference>
<evidence type="ECO:0000313" key="2">
    <source>
        <dbReference type="EMBL" id="ACI18226.1"/>
    </source>
</evidence>
<protein>
    <submittedName>
        <fullName evidence="2">Ymh, putative</fullName>
    </submittedName>
</protein>
<reference evidence="2 3" key="2">
    <citation type="journal article" date="2014" name="Genome Announc.">
        <title>Complete Genome Sequence of Coprothermobacter proteolyticus DSM 5265.</title>
        <authorList>
            <person name="Alexiev A."/>
            <person name="Coil D.A."/>
            <person name="Badger J.H."/>
            <person name="Enticknap J."/>
            <person name="Ward N."/>
            <person name="Robb F.T."/>
            <person name="Eisen J.A."/>
        </authorList>
    </citation>
    <scope>NUCLEOTIDE SEQUENCE [LARGE SCALE GENOMIC DNA]</scope>
    <source>
        <strain evidence="3">ATCC 35245 / DSM 5265 / OCM 4 / BT</strain>
    </source>
</reference>
<keyword evidence="3" id="KW-1185">Reference proteome</keyword>
<feature type="domain" description="Conserved hypothetical protein CHP02391" evidence="1">
    <location>
        <begin position="141"/>
        <end position="261"/>
    </location>
</feature>
<sequence>MGTSDENKTLKLFSLSALEKLADIVADYHTGSGITELFRKAGFPEIRHDGSTKRWFVYQALQQVHQQHYGPYNVLKVIEALCNPEEFIGKPQVQQQVLEKVNEILRFYDLFVGEDGKVRRTSETETALTTRLLEGRRFDERGFHPEIRKHARQLFLEGYYFHAVLECCKALEKFVREKSGINKHGAELMSAALNLNNGPLKLNSQRTESERNEQEGVMHLCIGLMRAIRNPASHEPALDWTITREDALDLLSLISYLFRQIEQAVYFRIRN</sequence>
<proteinExistence type="predicted"/>
<dbReference type="EMBL" id="CP001145">
    <property type="protein sequence ID" value="ACI18226.1"/>
    <property type="molecule type" value="Genomic_DNA"/>
</dbReference>
<evidence type="ECO:0000259" key="1">
    <source>
        <dbReference type="Pfam" id="PF09509"/>
    </source>
</evidence>
<dbReference type="STRING" id="309798.COPRO5265_0050"/>
<name>B5Y6M5_COPPD</name>
<reference evidence="3" key="1">
    <citation type="submission" date="2008-08" db="EMBL/GenBank/DDBJ databases">
        <title>The complete genome sequence of Coprothermobacter proteolyticus strain ATCC 5245 / DSM 5265 / BT.</title>
        <authorList>
            <person name="Dodson R.J."/>
            <person name="Durkin A.S."/>
            <person name="Wu M."/>
            <person name="Eisen J."/>
            <person name="Sutton G."/>
        </authorList>
    </citation>
    <scope>NUCLEOTIDE SEQUENCE [LARGE SCALE GENOMIC DNA]</scope>
    <source>
        <strain evidence="3">ATCC 35245 / DSM 5265 / OCM 4 / BT</strain>
    </source>
</reference>
<dbReference type="RefSeq" id="WP_012544876.1">
    <property type="nucleotide sequence ID" value="NC_011295.1"/>
</dbReference>
<dbReference type="HOGENOM" id="CLU_089583_0_0_9"/>
<gene>
    <name evidence="2" type="ordered locus">COPRO5265_0050</name>
</gene>
<dbReference type="eggNOG" id="ENOG5030IHC">
    <property type="taxonomic scope" value="Bacteria"/>
</dbReference>
<accession>B5Y6M5</accession>
<dbReference type="NCBIfam" id="TIGR02391">
    <property type="entry name" value="hypoth_ymh"/>
    <property type="match status" value="1"/>
</dbReference>
<dbReference type="Pfam" id="PF09509">
    <property type="entry name" value="Hypoth_Ymh"/>
    <property type="match status" value="1"/>
</dbReference>
<dbReference type="AlphaFoldDB" id="B5Y6M5"/>
<dbReference type="Proteomes" id="UP000001732">
    <property type="component" value="Chromosome"/>
</dbReference>
<dbReference type="OrthoDB" id="1863356at2"/>
<evidence type="ECO:0000313" key="3">
    <source>
        <dbReference type="Proteomes" id="UP000001732"/>
    </source>
</evidence>
<dbReference type="KEGG" id="cpo:COPRO5265_0050"/>
<organism evidence="2 3">
    <name type="scientific">Coprothermobacter proteolyticus (strain ATCC 35245 / DSM 5265 / OCM 4 / BT)</name>
    <dbReference type="NCBI Taxonomy" id="309798"/>
    <lineage>
        <taxon>Bacteria</taxon>
        <taxon>Pseudomonadati</taxon>
        <taxon>Coprothermobacterota</taxon>
        <taxon>Coprothermobacteria</taxon>
        <taxon>Coprothermobacterales</taxon>
        <taxon>Coprothermobacteraceae</taxon>
        <taxon>Coprothermobacter</taxon>
    </lineage>
</organism>